<protein>
    <recommendedName>
        <fullName evidence="1">Uroporphyrinogen decarboxylase (URO-D) domain-containing protein</fullName>
    </recommendedName>
</protein>
<dbReference type="EMBL" id="JACJKY010000020">
    <property type="protein sequence ID" value="MBM6921598.1"/>
    <property type="molecule type" value="Genomic_DNA"/>
</dbReference>
<organism evidence="2 3">
    <name type="scientific">Merdimmobilis hominis</name>
    <dbReference type="NCBI Taxonomy" id="2897707"/>
    <lineage>
        <taxon>Bacteria</taxon>
        <taxon>Bacillati</taxon>
        <taxon>Bacillota</taxon>
        <taxon>Clostridia</taxon>
        <taxon>Eubacteriales</taxon>
        <taxon>Oscillospiraceae</taxon>
        <taxon>Merdimmobilis</taxon>
    </lineage>
</organism>
<feature type="domain" description="Uroporphyrinogen decarboxylase (URO-D)" evidence="1">
    <location>
        <begin position="105"/>
        <end position="352"/>
    </location>
</feature>
<dbReference type="GO" id="GO:0006779">
    <property type="term" value="P:porphyrin-containing compound biosynthetic process"/>
    <property type="evidence" value="ECO:0007669"/>
    <property type="project" value="InterPro"/>
</dbReference>
<dbReference type="InterPro" id="IPR000257">
    <property type="entry name" value="Uroporphyrinogen_deCOase"/>
</dbReference>
<dbReference type="InterPro" id="IPR052024">
    <property type="entry name" value="Methanogen_methyltrans"/>
</dbReference>
<dbReference type="GO" id="GO:0004853">
    <property type="term" value="F:uroporphyrinogen decarboxylase activity"/>
    <property type="evidence" value="ECO:0007669"/>
    <property type="project" value="InterPro"/>
</dbReference>
<dbReference type="Gene3D" id="3.20.20.210">
    <property type="match status" value="1"/>
</dbReference>
<dbReference type="AlphaFoldDB" id="A0A939BFG4"/>
<proteinExistence type="predicted"/>
<gene>
    <name evidence="2" type="ORF">H6A12_10600</name>
</gene>
<comment type="caution">
    <text evidence="2">The sequence shown here is derived from an EMBL/GenBank/DDBJ whole genome shotgun (WGS) entry which is preliminary data.</text>
</comment>
<dbReference type="SUPFAM" id="SSF51726">
    <property type="entry name" value="UROD/MetE-like"/>
    <property type="match status" value="1"/>
</dbReference>
<keyword evidence="3" id="KW-1185">Reference proteome</keyword>
<sequence length="358" mass="40961">MEIIRYKDFEPDYRNIVKVANNEWVDRVPLYEHLVGEKVIRETTGTRPFDLMFSKDMAESREGFRQYWDFFKQMGYDTASMEFSSCGILIDGGALGAHKEGVIKTREDFEKYPFDELPTRFFDAYAPYMRNFAETCPAGMKAIGGVGNGLFETVQDLVGYMDLCFMKSDNEELYADLFKKLGDVHAQIWKRFLDEFSDVFCVCRFGDDLGFNTMTLLSTEDIRAHILPQYRRITDMVHAKGKPFLLHSCGNLFKVFDSIISEANINAKHSNEDGIAHFSVWVEKYGDKIGNFGGIDTDVLCRKTSQEIREYVLDCLERVKGHGGIAFGSGNSIPDYVPTEGYLAMVDTVREWRGDKRA</sequence>
<accession>A0A939BFG4</accession>
<dbReference type="InterPro" id="IPR038071">
    <property type="entry name" value="UROD/MetE-like_sf"/>
</dbReference>
<evidence type="ECO:0000259" key="1">
    <source>
        <dbReference type="Pfam" id="PF01208"/>
    </source>
</evidence>
<name>A0A939BFG4_9FIRM</name>
<dbReference type="RefSeq" id="WP_204447695.1">
    <property type="nucleotide sequence ID" value="NZ_JACJKY010000020.1"/>
</dbReference>
<reference evidence="2" key="2">
    <citation type="journal article" date="2021" name="Sci. Rep.">
        <title>The distribution of antibiotic resistance genes in chicken gut microbiota commensals.</title>
        <authorList>
            <person name="Juricova H."/>
            <person name="Matiasovicova J."/>
            <person name="Kubasova T."/>
            <person name="Cejkova D."/>
            <person name="Rychlik I."/>
        </authorList>
    </citation>
    <scope>NUCLEOTIDE SEQUENCE</scope>
    <source>
        <strain evidence="2">An559</strain>
    </source>
</reference>
<reference evidence="2" key="1">
    <citation type="submission" date="2020-08" db="EMBL/GenBank/DDBJ databases">
        <authorList>
            <person name="Cejkova D."/>
            <person name="Kubasova T."/>
            <person name="Jahodarova E."/>
            <person name="Rychlik I."/>
        </authorList>
    </citation>
    <scope>NUCLEOTIDE SEQUENCE</scope>
    <source>
        <strain evidence="2">An559</strain>
    </source>
</reference>
<dbReference type="PANTHER" id="PTHR47099:SF1">
    <property type="entry name" value="METHYLCOBAMIDE:COM METHYLTRANSFERASE MTBA"/>
    <property type="match status" value="1"/>
</dbReference>
<dbReference type="Pfam" id="PF01208">
    <property type="entry name" value="URO-D"/>
    <property type="match status" value="1"/>
</dbReference>
<evidence type="ECO:0000313" key="3">
    <source>
        <dbReference type="Proteomes" id="UP000774750"/>
    </source>
</evidence>
<dbReference type="Proteomes" id="UP000774750">
    <property type="component" value="Unassembled WGS sequence"/>
</dbReference>
<evidence type="ECO:0000313" key="2">
    <source>
        <dbReference type="EMBL" id="MBM6921598.1"/>
    </source>
</evidence>
<dbReference type="PANTHER" id="PTHR47099">
    <property type="entry name" value="METHYLCOBAMIDE:COM METHYLTRANSFERASE MTBA"/>
    <property type="match status" value="1"/>
</dbReference>